<dbReference type="EMBL" id="QNBE01000022">
    <property type="protein sequence ID" value="RKX70947.1"/>
    <property type="molecule type" value="Genomic_DNA"/>
</dbReference>
<dbReference type="Pfam" id="PF03602">
    <property type="entry name" value="Cons_hypoth95"/>
    <property type="match status" value="1"/>
</dbReference>
<dbReference type="InterPro" id="IPR029063">
    <property type="entry name" value="SAM-dependent_MTases_sf"/>
</dbReference>
<organism evidence="3 4">
    <name type="scientific">candidate division WOR-3 bacterium</name>
    <dbReference type="NCBI Taxonomy" id="2052148"/>
    <lineage>
        <taxon>Bacteria</taxon>
        <taxon>Bacteria division WOR-3</taxon>
    </lineage>
</organism>
<dbReference type="GO" id="GO:0052913">
    <property type="term" value="F:16S rRNA (guanine(966)-N(2))-methyltransferase activity"/>
    <property type="evidence" value="ECO:0007669"/>
    <property type="project" value="UniProtKB-EC"/>
</dbReference>
<gene>
    <name evidence="3" type="primary">rsmD</name>
    <name evidence="3" type="ORF">DRP53_03340</name>
</gene>
<keyword evidence="1 3" id="KW-0489">Methyltransferase</keyword>
<evidence type="ECO:0000313" key="3">
    <source>
        <dbReference type="EMBL" id="RKX70947.1"/>
    </source>
</evidence>
<dbReference type="Gene3D" id="3.40.50.150">
    <property type="entry name" value="Vaccinia Virus protein VP39"/>
    <property type="match status" value="1"/>
</dbReference>
<name>A0A660SJM5_UNCW3</name>
<protein>
    <submittedName>
        <fullName evidence="3">16S rRNA (Guanine(966)-N(2))-methyltransferase RsmD</fullName>
        <ecNumber evidence="3">2.1.1.171</ecNumber>
    </submittedName>
</protein>
<dbReference type="PANTHER" id="PTHR43542:SF1">
    <property type="entry name" value="METHYLTRANSFERASE"/>
    <property type="match status" value="1"/>
</dbReference>
<dbReference type="InterPro" id="IPR004398">
    <property type="entry name" value="RNA_MeTrfase_RsmD"/>
</dbReference>
<dbReference type="EC" id="2.1.1.171" evidence="3"/>
<proteinExistence type="predicted"/>
<comment type="caution">
    <text evidence="3">The sequence shown here is derived from an EMBL/GenBank/DDBJ whole genome shotgun (WGS) entry which is preliminary data.</text>
</comment>
<dbReference type="CDD" id="cd02440">
    <property type="entry name" value="AdoMet_MTases"/>
    <property type="match status" value="1"/>
</dbReference>
<accession>A0A660SJM5</accession>
<reference evidence="3 4" key="1">
    <citation type="submission" date="2018-06" db="EMBL/GenBank/DDBJ databases">
        <title>Extensive metabolic versatility and redundancy in microbially diverse, dynamic hydrothermal sediments.</title>
        <authorList>
            <person name="Dombrowski N."/>
            <person name="Teske A."/>
            <person name="Baker B.J."/>
        </authorList>
    </citation>
    <scope>NUCLEOTIDE SEQUENCE [LARGE SCALE GENOMIC DNA]</scope>
    <source>
        <strain evidence="3">B36_G15</strain>
    </source>
</reference>
<evidence type="ECO:0000256" key="2">
    <source>
        <dbReference type="ARBA" id="ARBA00022679"/>
    </source>
</evidence>
<keyword evidence="2 3" id="KW-0808">Transferase</keyword>
<evidence type="ECO:0000256" key="1">
    <source>
        <dbReference type="ARBA" id="ARBA00022603"/>
    </source>
</evidence>
<dbReference type="PIRSF" id="PIRSF004553">
    <property type="entry name" value="CHP00095"/>
    <property type="match status" value="1"/>
</dbReference>
<dbReference type="NCBIfam" id="TIGR00095">
    <property type="entry name" value="16S rRNA (guanine(966)-N(2))-methyltransferase RsmD"/>
    <property type="match status" value="1"/>
</dbReference>
<evidence type="ECO:0000313" key="4">
    <source>
        <dbReference type="Proteomes" id="UP000268469"/>
    </source>
</evidence>
<sequence>MRILAGSLKGQKILIPKGIRVTRPLVRKVMFDILPDLTGCLFLDICAGSGSVGLEAISRGAQRVWFVEKNPRVARVLRSNIQRLEIGERVRVVIGDAVKVLKTLKSDFDIVHLDPPYRSRLLSTLLPEIARLNLLRTDGIVVVESSRRTTFSSAPFQVEKRRIIGETVLSFLSRS</sequence>
<dbReference type="SUPFAM" id="SSF53335">
    <property type="entry name" value="S-adenosyl-L-methionine-dependent methyltransferases"/>
    <property type="match status" value="1"/>
</dbReference>
<dbReference type="PANTHER" id="PTHR43542">
    <property type="entry name" value="METHYLTRANSFERASE"/>
    <property type="match status" value="1"/>
</dbReference>
<dbReference type="Proteomes" id="UP000268469">
    <property type="component" value="Unassembled WGS sequence"/>
</dbReference>
<dbReference type="AlphaFoldDB" id="A0A660SJM5"/>